<dbReference type="GO" id="GO:0005524">
    <property type="term" value="F:ATP binding"/>
    <property type="evidence" value="ECO:0007669"/>
    <property type="project" value="UniProtKB-KW"/>
</dbReference>
<evidence type="ECO:0000313" key="9">
    <source>
        <dbReference type="Proteomes" id="UP000272942"/>
    </source>
</evidence>
<feature type="region of interest" description="Disordered" evidence="5">
    <location>
        <begin position="1215"/>
        <end position="1238"/>
    </location>
</feature>
<feature type="compositionally biased region" description="Polar residues" evidence="5">
    <location>
        <begin position="742"/>
        <end position="754"/>
    </location>
</feature>
<feature type="compositionally biased region" description="Polar residues" evidence="5">
    <location>
        <begin position="311"/>
        <end position="322"/>
    </location>
</feature>
<dbReference type="GO" id="GO:0004674">
    <property type="term" value="F:protein serine/threonine kinase activity"/>
    <property type="evidence" value="ECO:0007669"/>
    <property type="project" value="TreeGrafter"/>
</dbReference>
<keyword evidence="9" id="KW-1185">Reference proteome</keyword>
<feature type="compositionally biased region" description="Low complexity" evidence="5">
    <location>
        <begin position="323"/>
        <end position="334"/>
    </location>
</feature>
<feature type="compositionally biased region" description="Polar residues" evidence="5">
    <location>
        <begin position="922"/>
        <end position="937"/>
    </location>
</feature>
<dbReference type="InterPro" id="IPR051681">
    <property type="entry name" value="Ser/Thr_Kinases-Pseudokinases"/>
</dbReference>
<feature type="compositionally biased region" description="Basic residues" evidence="5">
    <location>
        <begin position="756"/>
        <end position="768"/>
    </location>
</feature>
<dbReference type="EMBL" id="UZAN01041685">
    <property type="protein sequence ID" value="VDP73768.1"/>
    <property type="molecule type" value="Genomic_DNA"/>
</dbReference>
<dbReference type="PANTHER" id="PTHR44329">
    <property type="entry name" value="SERINE/THREONINE-PROTEIN KINASE TNNI3K-RELATED"/>
    <property type="match status" value="1"/>
</dbReference>
<keyword evidence="1" id="KW-0808">Transferase</keyword>
<feature type="domain" description="CRIB" evidence="7">
    <location>
        <begin position="352"/>
        <end position="365"/>
    </location>
</feature>
<dbReference type="AlphaFoldDB" id="A0A3P8GQ58"/>
<feature type="compositionally biased region" description="Basic and acidic residues" evidence="5">
    <location>
        <begin position="940"/>
        <end position="951"/>
    </location>
</feature>
<keyword evidence="3" id="KW-0418">Kinase</keyword>
<sequence>MIREPITHPYQEEQLRHCTLVITDFGMACRSSELVPQQSKLGTVAYAAPEVCRQAGFSFKSDVWAYGVVLWELLTLELPFRTMEQPRLMYIIAMYNYTLHIPSDVPDMFSQLLRDCWSPNPDNRPSFEDIISRLQLTTYCSFLSMDADEMSQIQAGWRDSIQAHHQAEQESAAATLSSSMTRSQLAVMEEDLVVQMEQLRHEWESLDRERRQLAERAHQIDLMEESYNRMVGTMGQQFMLLAVLAANQLKEMPCQPYPRPPPPRRRPFVLGLFRRWGSTGEANTQKSNTIASTIPSVSGSPRVKDLCKLSVGSQRPPNATYTSSHSLALSSESLTPHSSGRQGCSRGGIPMISPPVNMKHVIHVDHDWLARSGGGLNDSSSVNMFPTLVDRLPDAQPDLLNVSFRSAHPTCYPILSPDCFQAHHANVSCACAPPAHVPCIAAGAEGQSPLDSRSILDRPGCLWDTSGSSSVGNKRDRSLTRMLRKAGPQTTGSIDSNDVLSTTSSVSVGSSNFFLGKQHSNWSPVSSVDTSGSRRIEQLNGQNNSFPCWNTSFGDGHPDRGQWCLHGKLGLEGSNSTDSSPSDGRRRFVSGPAISNLPFWSHSATTGSECSCAHCPHCTLFRSTVTGPCNPHVQSTHDVLRLLCSACPPGHLPRTSCTQSTLDTDKSQADMSSGEPCVEHALWSAFKLAASFSCLANTHPRFDDTVHQVNSHSSASMTGTSSAGHKRPRSNESGVSEPAAATSVSSDRGTNVSRSRLGRSKHFKRWKGRSKDSVDQSSAAVGTGCKTGIPLVDSRRRFQSADRWGSSQPGMPSVCCTCRGMTTLPELIGECIARQAELGDPHSPFLGMLAGSGRRPTASANHLGRCNVRNRVTSVFDKSPELEHDSQSRHIDHIKIPPHHSNVATDHGWGRASFDVLPRVFPSTTSTGPNKSLTNLPATRLDRSPTLHAVERLPVQHQESSVSLNRDTSGPDVAEQHNSVHVTSPGRPRLRSAEQVSSRNRPPDFSSHPSLALTSYNNPVAVSRDAYLKATKDGYLNRTAESVGSSDQVVHDYVPEPIRSYYNPIFYAHSGEANEMVKPSTASLNPVEVEEFLRHTARLVGTPVSDRPTDENDRQEDLDEGEEPENEISLRSPTSSIKNRSRPREVQEFTGANETLRRRVQRSPAMREIRRPEFTTQVRKNSEPLLRAPAAWSRSSSVCDSRQELQRQQWINDDRSNYVDIPQSNSSNSDKTRRTASPCGPFVALDSAFL</sequence>
<feature type="region of interest" description="Disordered" evidence="5">
    <location>
        <begin position="920"/>
        <end position="1013"/>
    </location>
</feature>
<feature type="region of interest" description="Disordered" evidence="5">
    <location>
        <begin position="310"/>
        <end position="348"/>
    </location>
</feature>
<organism evidence="8 9">
    <name type="scientific">Echinostoma caproni</name>
    <dbReference type="NCBI Taxonomy" id="27848"/>
    <lineage>
        <taxon>Eukaryota</taxon>
        <taxon>Metazoa</taxon>
        <taxon>Spiralia</taxon>
        <taxon>Lophotrochozoa</taxon>
        <taxon>Platyhelminthes</taxon>
        <taxon>Trematoda</taxon>
        <taxon>Digenea</taxon>
        <taxon>Plagiorchiida</taxon>
        <taxon>Echinostomata</taxon>
        <taxon>Echinostomatoidea</taxon>
        <taxon>Echinostomatidae</taxon>
        <taxon>Echinostoma</taxon>
    </lineage>
</organism>
<dbReference type="InterPro" id="IPR001245">
    <property type="entry name" value="Ser-Thr/Tyr_kinase_cat_dom"/>
</dbReference>
<dbReference type="Pfam" id="PF07714">
    <property type="entry name" value="PK_Tyr_Ser-Thr"/>
    <property type="match status" value="1"/>
</dbReference>
<proteinExistence type="predicted"/>
<feature type="compositionally biased region" description="Polar residues" evidence="5">
    <location>
        <begin position="957"/>
        <end position="968"/>
    </location>
</feature>
<evidence type="ECO:0000256" key="3">
    <source>
        <dbReference type="ARBA" id="ARBA00022777"/>
    </source>
</evidence>
<dbReference type="Gene3D" id="1.10.510.10">
    <property type="entry name" value="Transferase(Phosphotransferase) domain 1"/>
    <property type="match status" value="1"/>
</dbReference>
<evidence type="ECO:0000259" key="7">
    <source>
        <dbReference type="PROSITE" id="PS50108"/>
    </source>
</evidence>
<dbReference type="Proteomes" id="UP000272942">
    <property type="component" value="Unassembled WGS sequence"/>
</dbReference>
<dbReference type="SUPFAM" id="SSF56112">
    <property type="entry name" value="Protein kinase-like (PK-like)"/>
    <property type="match status" value="1"/>
</dbReference>
<evidence type="ECO:0000256" key="5">
    <source>
        <dbReference type="SAM" id="MobiDB-lite"/>
    </source>
</evidence>
<dbReference type="InterPro" id="IPR011009">
    <property type="entry name" value="Kinase-like_dom_sf"/>
</dbReference>
<dbReference type="OrthoDB" id="339325at2759"/>
<feature type="domain" description="Protein kinase" evidence="6">
    <location>
        <begin position="1"/>
        <end position="143"/>
    </location>
</feature>
<feature type="region of interest" description="Disordered" evidence="5">
    <location>
        <begin position="1098"/>
        <end position="1170"/>
    </location>
</feature>
<evidence type="ECO:0000256" key="4">
    <source>
        <dbReference type="ARBA" id="ARBA00022840"/>
    </source>
</evidence>
<keyword evidence="2" id="KW-0547">Nucleotide-binding</keyword>
<dbReference type="InterPro" id="IPR000719">
    <property type="entry name" value="Prot_kinase_dom"/>
</dbReference>
<feature type="compositionally biased region" description="Low complexity" evidence="5">
    <location>
        <begin position="711"/>
        <end position="723"/>
    </location>
</feature>
<keyword evidence="4" id="KW-0067">ATP-binding</keyword>
<evidence type="ECO:0008006" key="10">
    <source>
        <dbReference type="Google" id="ProtNLM"/>
    </source>
</evidence>
<evidence type="ECO:0000313" key="8">
    <source>
        <dbReference type="EMBL" id="VDP73768.1"/>
    </source>
</evidence>
<gene>
    <name evidence="8" type="ORF">ECPE_LOCUS4838</name>
</gene>
<feature type="compositionally biased region" description="Acidic residues" evidence="5">
    <location>
        <begin position="1113"/>
        <end position="1126"/>
    </location>
</feature>
<dbReference type="InterPro" id="IPR000095">
    <property type="entry name" value="CRIB_dom"/>
</dbReference>
<protein>
    <recommendedName>
        <fullName evidence="10">Non-specific serine/threonine protein kinase</fullName>
    </recommendedName>
</protein>
<feature type="compositionally biased region" description="Polar residues" evidence="5">
    <location>
        <begin position="1129"/>
        <end position="1138"/>
    </location>
</feature>
<dbReference type="PANTHER" id="PTHR44329:SF288">
    <property type="entry name" value="MITOGEN-ACTIVATED PROTEIN KINASE KINASE KINASE 20"/>
    <property type="match status" value="1"/>
</dbReference>
<evidence type="ECO:0000256" key="2">
    <source>
        <dbReference type="ARBA" id="ARBA00022741"/>
    </source>
</evidence>
<dbReference type="PROSITE" id="PS50108">
    <property type="entry name" value="CRIB"/>
    <property type="match status" value="1"/>
</dbReference>
<evidence type="ECO:0000259" key="6">
    <source>
        <dbReference type="PROSITE" id="PS50011"/>
    </source>
</evidence>
<dbReference type="PROSITE" id="PS50011">
    <property type="entry name" value="PROTEIN_KINASE_DOM"/>
    <property type="match status" value="1"/>
</dbReference>
<name>A0A3P8GQ58_9TREM</name>
<reference evidence="8 9" key="1">
    <citation type="submission" date="2018-11" db="EMBL/GenBank/DDBJ databases">
        <authorList>
            <consortium name="Pathogen Informatics"/>
        </authorList>
    </citation>
    <scope>NUCLEOTIDE SEQUENCE [LARGE SCALE GENOMIC DNA]</scope>
    <source>
        <strain evidence="8 9">Egypt</strain>
    </source>
</reference>
<accession>A0A3P8GQ58</accession>
<feature type="region of interest" description="Disordered" evidence="5">
    <location>
        <begin position="707"/>
        <end position="781"/>
    </location>
</feature>
<evidence type="ECO:0000256" key="1">
    <source>
        <dbReference type="ARBA" id="ARBA00022679"/>
    </source>
</evidence>